<keyword evidence="1" id="KW-0472">Membrane</keyword>
<accession>A0A243RH92</accession>
<dbReference type="RefSeq" id="WP_086575743.1">
    <property type="nucleotide sequence ID" value="NZ_NGFP01000113.1"/>
</dbReference>
<keyword evidence="3" id="KW-1185">Reference proteome</keyword>
<comment type="caution">
    <text evidence="2">The sequence shown here is derived from an EMBL/GenBank/DDBJ whole genome shotgun (WGS) entry which is preliminary data.</text>
</comment>
<keyword evidence="1" id="KW-0812">Transmembrane</keyword>
<evidence type="ECO:0000313" key="2">
    <source>
        <dbReference type="EMBL" id="OUC94172.1"/>
    </source>
</evidence>
<organism evidence="2 3">
    <name type="scientific">Streptosporangium minutum</name>
    <dbReference type="NCBI Taxonomy" id="569862"/>
    <lineage>
        <taxon>Bacteria</taxon>
        <taxon>Bacillati</taxon>
        <taxon>Actinomycetota</taxon>
        <taxon>Actinomycetes</taxon>
        <taxon>Streptosporangiales</taxon>
        <taxon>Streptosporangiaceae</taxon>
        <taxon>Streptosporangium</taxon>
    </lineage>
</organism>
<name>A0A243RH92_9ACTN</name>
<dbReference type="EMBL" id="NGFP01000113">
    <property type="protein sequence ID" value="OUC94172.1"/>
    <property type="molecule type" value="Genomic_DNA"/>
</dbReference>
<reference evidence="2 3" key="1">
    <citation type="submission" date="2017-05" db="EMBL/GenBank/DDBJ databases">
        <title>Biotechnological potential of actinobacteria isolated from South African environments.</title>
        <authorList>
            <person name="Le Roes-Hill M."/>
            <person name="Prins A."/>
            <person name="Durrell K.A."/>
        </authorList>
    </citation>
    <scope>NUCLEOTIDE SEQUENCE [LARGE SCALE GENOMIC DNA]</scope>
    <source>
        <strain evidence="2">M26</strain>
    </source>
</reference>
<feature type="transmembrane region" description="Helical" evidence="1">
    <location>
        <begin position="12"/>
        <end position="37"/>
    </location>
</feature>
<evidence type="ECO:0000256" key="1">
    <source>
        <dbReference type="SAM" id="Phobius"/>
    </source>
</evidence>
<evidence type="ECO:0000313" key="3">
    <source>
        <dbReference type="Proteomes" id="UP000194761"/>
    </source>
</evidence>
<keyword evidence="1" id="KW-1133">Transmembrane helix</keyword>
<dbReference type="Proteomes" id="UP000194761">
    <property type="component" value="Unassembled WGS sequence"/>
</dbReference>
<sequence length="83" mass="9209">MTRTPDEGPRSFGGWLAAIPPRVWVALVLAALGVVFVAQNRARVRIQWLTLTVTSPLWTALLAVLLVGVIIGLLLRRRPSKRR</sequence>
<dbReference type="AlphaFoldDB" id="A0A243RH92"/>
<proteinExistence type="predicted"/>
<protein>
    <submittedName>
        <fullName evidence="2">DUF1049 domain-containing protein</fullName>
    </submittedName>
</protein>
<feature type="transmembrane region" description="Helical" evidence="1">
    <location>
        <begin position="57"/>
        <end position="75"/>
    </location>
</feature>
<gene>
    <name evidence="2" type="ORF">CA984_23515</name>
</gene>